<dbReference type="EMBL" id="JBCGBO010000024">
    <property type="protein sequence ID" value="KAK9182527.1"/>
    <property type="molecule type" value="Genomic_DNA"/>
</dbReference>
<dbReference type="AlphaFoldDB" id="A0AAP0QGW3"/>
<evidence type="ECO:0000313" key="1">
    <source>
        <dbReference type="EMBL" id="KAK9182527.1"/>
    </source>
</evidence>
<organism evidence="1 2">
    <name type="scientific">Citrus x changshan-huyou</name>
    <dbReference type="NCBI Taxonomy" id="2935761"/>
    <lineage>
        <taxon>Eukaryota</taxon>
        <taxon>Viridiplantae</taxon>
        <taxon>Streptophyta</taxon>
        <taxon>Embryophyta</taxon>
        <taxon>Tracheophyta</taxon>
        <taxon>Spermatophyta</taxon>
        <taxon>Magnoliopsida</taxon>
        <taxon>eudicotyledons</taxon>
        <taxon>Gunneridae</taxon>
        <taxon>Pentapetalae</taxon>
        <taxon>rosids</taxon>
        <taxon>malvids</taxon>
        <taxon>Sapindales</taxon>
        <taxon>Rutaceae</taxon>
        <taxon>Aurantioideae</taxon>
        <taxon>Citrus</taxon>
    </lineage>
</organism>
<evidence type="ECO:0000313" key="2">
    <source>
        <dbReference type="Proteomes" id="UP001428341"/>
    </source>
</evidence>
<name>A0AAP0QGW3_9ROSI</name>
<dbReference type="Proteomes" id="UP001428341">
    <property type="component" value="Unassembled WGS sequence"/>
</dbReference>
<comment type="caution">
    <text evidence="1">The sequence shown here is derived from an EMBL/GenBank/DDBJ whole genome shotgun (WGS) entry which is preliminary data.</text>
</comment>
<gene>
    <name evidence="1" type="ORF">WN944_025672</name>
</gene>
<proteinExistence type="predicted"/>
<accession>A0AAP0QGW3</accession>
<sequence>MDRQAPQAPKSRFWSKDEDIILVQSLLDLYHDGRFYSYNNFRSGYLKVLETALDTKLPGCEKAVWDAYIQRRFLDENADASEMDFLGGDLAVSAFADLSFDLPLRWFREKGIHGHLFACAGNVAKLIENEYGISLCQSFWSQLEVLLELGLFFPQTYSAWR</sequence>
<keyword evidence="2" id="KW-1185">Reference proteome</keyword>
<reference evidence="1 2" key="1">
    <citation type="submission" date="2024-05" db="EMBL/GenBank/DDBJ databases">
        <title>Haplotype-resolved chromosome-level genome assembly of Huyou (Citrus changshanensis).</title>
        <authorList>
            <person name="Miao C."/>
            <person name="Chen W."/>
            <person name="Wu Y."/>
            <person name="Wang L."/>
            <person name="Zhao S."/>
            <person name="Grierson D."/>
            <person name="Xu C."/>
            <person name="Chen K."/>
        </authorList>
    </citation>
    <scope>NUCLEOTIDE SEQUENCE [LARGE SCALE GENOMIC DNA]</scope>
    <source>
        <strain evidence="1">01-14</strain>
        <tissue evidence="1">Leaf</tissue>
    </source>
</reference>
<protein>
    <submittedName>
        <fullName evidence="1">Uncharacterized protein</fullName>
    </submittedName>
</protein>